<name>A0AAV6TVT3_9ARAC</name>
<dbReference type="InterPro" id="IPR036397">
    <property type="entry name" value="RNaseH_sf"/>
</dbReference>
<sequence length="160" mass="18583">MLKAELLSIVLNVRSQYESYRIDNLAALHGHTVIRLPPYHCELNSIEFIWSQVKDYIASNNTTFKEDEVMRLTHEAIDNITPELWTKEVKHVLNIEEQMWQLDGLVDVEVDKLVNEKSRRINKKYSADEVDLFAVLYPDQIPYQDRGITLGSTDEDSSES</sequence>
<evidence type="ECO:0008006" key="3">
    <source>
        <dbReference type="Google" id="ProtNLM"/>
    </source>
</evidence>
<dbReference type="Proteomes" id="UP000827092">
    <property type="component" value="Unassembled WGS sequence"/>
</dbReference>
<dbReference type="Gene3D" id="3.30.420.10">
    <property type="entry name" value="Ribonuclease H-like superfamily/Ribonuclease H"/>
    <property type="match status" value="1"/>
</dbReference>
<comment type="caution">
    <text evidence="1">The sequence shown here is derived from an EMBL/GenBank/DDBJ whole genome shotgun (WGS) entry which is preliminary data.</text>
</comment>
<reference evidence="1 2" key="1">
    <citation type="journal article" date="2022" name="Nat. Ecol. Evol.">
        <title>A masculinizing supergene underlies an exaggerated male reproductive morph in a spider.</title>
        <authorList>
            <person name="Hendrickx F."/>
            <person name="De Corte Z."/>
            <person name="Sonet G."/>
            <person name="Van Belleghem S.M."/>
            <person name="Kostlbacher S."/>
            <person name="Vangestel C."/>
        </authorList>
    </citation>
    <scope>NUCLEOTIDE SEQUENCE [LARGE SCALE GENOMIC DNA]</scope>
    <source>
        <strain evidence="1">W744_W776</strain>
    </source>
</reference>
<keyword evidence="2" id="KW-1185">Reference proteome</keyword>
<protein>
    <recommendedName>
        <fullName evidence="3">Tc1-like transposase DDE domain-containing protein</fullName>
    </recommendedName>
</protein>
<dbReference type="PANTHER" id="PTHR33939:SF1">
    <property type="entry name" value="DUF4371 DOMAIN-CONTAINING PROTEIN"/>
    <property type="match status" value="1"/>
</dbReference>
<organism evidence="1 2">
    <name type="scientific">Oedothorax gibbosus</name>
    <dbReference type="NCBI Taxonomy" id="931172"/>
    <lineage>
        <taxon>Eukaryota</taxon>
        <taxon>Metazoa</taxon>
        <taxon>Ecdysozoa</taxon>
        <taxon>Arthropoda</taxon>
        <taxon>Chelicerata</taxon>
        <taxon>Arachnida</taxon>
        <taxon>Araneae</taxon>
        <taxon>Araneomorphae</taxon>
        <taxon>Entelegynae</taxon>
        <taxon>Araneoidea</taxon>
        <taxon>Linyphiidae</taxon>
        <taxon>Erigoninae</taxon>
        <taxon>Oedothorax</taxon>
    </lineage>
</organism>
<dbReference type="AlphaFoldDB" id="A0AAV6TVT3"/>
<dbReference type="EMBL" id="JAFNEN010000950">
    <property type="protein sequence ID" value="KAG8175766.1"/>
    <property type="molecule type" value="Genomic_DNA"/>
</dbReference>
<evidence type="ECO:0000313" key="1">
    <source>
        <dbReference type="EMBL" id="KAG8175766.1"/>
    </source>
</evidence>
<dbReference type="PANTHER" id="PTHR33939">
    <property type="entry name" value="PROTEIN CBG22215"/>
    <property type="match status" value="1"/>
</dbReference>
<gene>
    <name evidence="1" type="ORF">JTE90_029251</name>
</gene>
<accession>A0AAV6TVT3</accession>
<dbReference type="GO" id="GO:0003676">
    <property type="term" value="F:nucleic acid binding"/>
    <property type="evidence" value="ECO:0007669"/>
    <property type="project" value="InterPro"/>
</dbReference>
<evidence type="ECO:0000313" key="2">
    <source>
        <dbReference type="Proteomes" id="UP000827092"/>
    </source>
</evidence>
<proteinExistence type="predicted"/>